<evidence type="ECO:0008006" key="4">
    <source>
        <dbReference type="Google" id="ProtNLM"/>
    </source>
</evidence>
<accession>A0ABY8UDD5</accession>
<organism evidence="2 3">
    <name type="scientific">Tetradesmus obliquus</name>
    <name type="common">Green alga</name>
    <name type="synonym">Acutodesmus obliquus</name>
    <dbReference type="NCBI Taxonomy" id="3088"/>
    <lineage>
        <taxon>Eukaryota</taxon>
        <taxon>Viridiplantae</taxon>
        <taxon>Chlorophyta</taxon>
        <taxon>core chlorophytes</taxon>
        <taxon>Chlorophyceae</taxon>
        <taxon>CS clade</taxon>
        <taxon>Sphaeropleales</taxon>
        <taxon>Scenedesmaceae</taxon>
        <taxon>Tetradesmus</taxon>
    </lineage>
</organism>
<dbReference type="Proteomes" id="UP001244341">
    <property type="component" value="Chromosome 10b"/>
</dbReference>
<evidence type="ECO:0000256" key="1">
    <source>
        <dbReference type="SAM" id="MobiDB-lite"/>
    </source>
</evidence>
<sequence>MPDGVDAAADGGFWISLVAPAPPFKPLLLSKMLANPLVRALYARLRPGLKAWGAVVKADADGRALQFLTDPTGRHVSAVSAVTEAVVPDHASGSSRRRLFLGNLVGSYVSYIDLGPADSAADEAGDAEDAAADATGGDAGVQHQEEL</sequence>
<gene>
    <name evidence="2" type="ORF">OEZ85_004107</name>
</gene>
<evidence type="ECO:0000313" key="3">
    <source>
        <dbReference type="Proteomes" id="UP001244341"/>
    </source>
</evidence>
<dbReference type="EMBL" id="CP126217">
    <property type="protein sequence ID" value="WIA19496.1"/>
    <property type="molecule type" value="Genomic_DNA"/>
</dbReference>
<proteinExistence type="predicted"/>
<evidence type="ECO:0000313" key="2">
    <source>
        <dbReference type="EMBL" id="WIA19496.1"/>
    </source>
</evidence>
<feature type="compositionally biased region" description="Acidic residues" evidence="1">
    <location>
        <begin position="120"/>
        <end position="131"/>
    </location>
</feature>
<name>A0ABY8UDD5_TETOB</name>
<reference evidence="2 3" key="1">
    <citation type="submission" date="2023-05" db="EMBL/GenBank/DDBJ databases">
        <title>A 100% complete, gapless, phased diploid assembly of the Scenedesmus obliquus UTEX 3031 genome.</title>
        <authorList>
            <person name="Biondi T.C."/>
            <person name="Hanschen E.R."/>
            <person name="Kwon T."/>
            <person name="Eng W."/>
            <person name="Kruse C.P.S."/>
            <person name="Koehler S.I."/>
            <person name="Kunde Y."/>
            <person name="Gleasner C.D."/>
            <person name="You Mak K.T."/>
            <person name="Polle J."/>
            <person name="Hovde B.T."/>
            <person name="Starkenburg S.R."/>
        </authorList>
    </citation>
    <scope>NUCLEOTIDE SEQUENCE [LARGE SCALE GENOMIC DNA]</scope>
    <source>
        <strain evidence="2 3">DOE0152z</strain>
    </source>
</reference>
<keyword evidence="3" id="KW-1185">Reference proteome</keyword>
<feature type="region of interest" description="Disordered" evidence="1">
    <location>
        <begin position="120"/>
        <end position="147"/>
    </location>
</feature>
<protein>
    <recommendedName>
        <fullName evidence="4">Strictosidine synthase conserved region domain-containing protein</fullName>
    </recommendedName>
</protein>